<evidence type="ECO:0000256" key="1">
    <source>
        <dbReference type="SAM" id="MobiDB-lite"/>
    </source>
</evidence>
<feature type="compositionally biased region" description="Polar residues" evidence="1">
    <location>
        <begin position="49"/>
        <end position="61"/>
    </location>
</feature>
<keyword evidence="3" id="KW-1185">Reference proteome</keyword>
<dbReference type="AlphaFoldDB" id="A0A8J9UHS9"/>
<protein>
    <submittedName>
        <fullName evidence="2">Uncharacterized protein</fullName>
    </submittedName>
</protein>
<dbReference type="EMBL" id="OV170221">
    <property type="protein sequence ID" value="CAH0713957.1"/>
    <property type="molecule type" value="Genomic_DNA"/>
</dbReference>
<evidence type="ECO:0000313" key="2">
    <source>
        <dbReference type="EMBL" id="CAH0713957.1"/>
    </source>
</evidence>
<accession>A0A8J9UHS9</accession>
<dbReference type="Proteomes" id="UP000838878">
    <property type="component" value="Chromosome 1"/>
</dbReference>
<reference evidence="2" key="1">
    <citation type="submission" date="2021-12" db="EMBL/GenBank/DDBJ databases">
        <authorList>
            <person name="Martin H S."/>
        </authorList>
    </citation>
    <scope>NUCLEOTIDE SEQUENCE</scope>
</reference>
<gene>
    <name evidence="2" type="ORF">BINO364_LOCUS1054</name>
</gene>
<feature type="region of interest" description="Disordered" evidence="1">
    <location>
        <begin position="49"/>
        <end position="69"/>
    </location>
</feature>
<feature type="non-terminal residue" evidence="2">
    <location>
        <position position="69"/>
    </location>
</feature>
<evidence type="ECO:0000313" key="3">
    <source>
        <dbReference type="Proteomes" id="UP000838878"/>
    </source>
</evidence>
<organism evidence="2 3">
    <name type="scientific">Brenthis ino</name>
    <name type="common">lesser marbled fritillary</name>
    <dbReference type="NCBI Taxonomy" id="405034"/>
    <lineage>
        <taxon>Eukaryota</taxon>
        <taxon>Metazoa</taxon>
        <taxon>Ecdysozoa</taxon>
        <taxon>Arthropoda</taxon>
        <taxon>Hexapoda</taxon>
        <taxon>Insecta</taxon>
        <taxon>Pterygota</taxon>
        <taxon>Neoptera</taxon>
        <taxon>Endopterygota</taxon>
        <taxon>Lepidoptera</taxon>
        <taxon>Glossata</taxon>
        <taxon>Ditrysia</taxon>
        <taxon>Papilionoidea</taxon>
        <taxon>Nymphalidae</taxon>
        <taxon>Heliconiinae</taxon>
        <taxon>Argynnini</taxon>
        <taxon>Brenthis</taxon>
    </lineage>
</organism>
<sequence>MVDDRLETHKPDIIDPEVEAVPEQGLINILIRNSRTLCECCRPATRLSTRSPTAIRASQSTRDMDEANG</sequence>
<proteinExistence type="predicted"/>
<name>A0A8J9UHS9_9NEOP</name>